<evidence type="ECO:0000313" key="2">
    <source>
        <dbReference type="Proteomes" id="UP001055879"/>
    </source>
</evidence>
<sequence length="281" mass="32577">MEDQNIQREIESDVILSFMTSSLEQKLIFQKQDLLTNSVSDLYSDFKENKKKVLKSENFFQNFSDSEVSSGLLSEKFGFLGKIVSSDSNLKSKILDESFTLNDDYYKPKRKRRRSKKQAKVISDSSNSCDSNISDRTLSTPSRQIWRVKRTSDESTTDEDRYVDKIYKSDSFAVCNKISKYSINQMIRISKDVSYSSSDSSSDDYAFSSADFYFRGMLVIWSLRSIDLGVIEPKSFYRTRSRSVDVAFLIWENMKLSHLQCMHDQVDPDHQGHEGKKLRRS</sequence>
<evidence type="ECO:0000313" key="1">
    <source>
        <dbReference type="EMBL" id="KAI3702153.1"/>
    </source>
</evidence>
<comment type="caution">
    <text evidence="1">The sequence shown here is derived from an EMBL/GenBank/DDBJ whole genome shotgun (WGS) entry which is preliminary data.</text>
</comment>
<keyword evidence="2" id="KW-1185">Reference proteome</keyword>
<name>A0ACB8ZY91_ARCLA</name>
<gene>
    <name evidence="1" type="ORF">L6452_27879</name>
</gene>
<protein>
    <submittedName>
        <fullName evidence="1">Uncharacterized protein</fullName>
    </submittedName>
</protein>
<dbReference type="Proteomes" id="UP001055879">
    <property type="component" value="Linkage Group LG09"/>
</dbReference>
<accession>A0ACB8ZY91</accession>
<reference evidence="1 2" key="2">
    <citation type="journal article" date="2022" name="Mol. Ecol. Resour.">
        <title>The genomes of chicory, endive, great burdock and yacon provide insights into Asteraceae paleo-polyploidization history and plant inulin production.</title>
        <authorList>
            <person name="Fan W."/>
            <person name="Wang S."/>
            <person name="Wang H."/>
            <person name="Wang A."/>
            <person name="Jiang F."/>
            <person name="Liu H."/>
            <person name="Zhao H."/>
            <person name="Xu D."/>
            <person name="Zhang Y."/>
        </authorList>
    </citation>
    <scope>NUCLEOTIDE SEQUENCE [LARGE SCALE GENOMIC DNA]</scope>
    <source>
        <strain evidence="2">cv. Niubang</strain>
    </source>
</reference>
<reference evidence="2" key="1">
    <citation type="journal article" date="2022" name="Mol. Ecol. Resour.">
        <title>The genomes of chicory, endive, great burdock and yacon provide insights into Asteraceae palaeo-polyploidization history and plant inulin production.</title>
        <authorList>
            <person name="Fan W."/>
            <person name="Wang S."/>
            <person name="Wang H."/>
            <person name="Wang A."/>
            <person name="Jiang F."/>
            <person name="Liu H."/>
            <person name="Zhao H."/>
            <person name="Xu D."/>
            <person name="Zhang Y."/>
        </authorList>
    </citation>
    <scope>NUCLEOTIDE SEQUENCE [LARGE SCALE GENOMIC DNA]</scope>
    <source>
        <strain evidence="2">cv. Niubang</strain>
    </source>
</reference>
<organism evidence="1 2">
    <name type="scientific">Arctium lappa</name>
    <name type="common">Greater burdock</name>
    <name type="synonym">Lappa major</name>
    <dbReference type="NCBI Taxonomy" id="4217"/>
    <lineage>
        <taxon>Eukaryota</taxon>
        <taxon>Viridiplantae</taxon>
        <taxon>Streptophyta</taxon>
        <taxon>Embryophyta</taxon>
        <taxon>Tracheophyta</taxon>
        <taxon>Spermatophyta</taxon>
        <taxon>Magnoliopsida</taxon>
        <taxon>eudicotyledons</taxon>
        <taxon>Gunneridae</taxon>
        <taxon>Pentapetalae</taxon>
        <taxon>asterids</taxon>
        <taxon>campanulids</taxon>
        <taxon>Asterales</taxon>
        <taxon>Asteraceae</taxon>
        <taxon>Carduoideae</taxon>
        <taxon>Cardueae</taxon>
        <taxon>Arctiinae</taxon>
        <taxon>Arctium</taxon>
    </lineage>
</organism>
<proteinExistence type="predicted"/>
<dbReference type="EMBL" id="CM042055">
    <property type="protein sequence ID" value="KAI3702153.1"/>
    <property type="molecule type" value="Genomic_DNA"/>
</dbReference>